<accession>D3B1U9</accession>
<reference evidence="2 3" key="1">
    <citation type="journal article" date="2011" name="Genome Res.">
        <title>Phylogeny-wide analysis of social amoeba genomes highlights ancient origins for complex intercellular communication.</title>
        <authorList>
            <person name="Heidel A.J."/>
            <person name="Lawal H.M."/>
            <person name="Felder M."/>
            <person name="Schilde C."/>
            <person name="Helps N.R."/>
            <person name="Tunggal B."/>
            <person name="Rivero F."/>
            <person name="John U."/>
            <person name="Schleicher M."/>
            <person name="Eichinger L."/>
            <person name="Platzer M."/>
            <person name="Noegel A.A."/>
            <person name="Schaap P."/>
            <person name="Gloeckner G."/>
        </authorList>
    </citation>
    <scope>NUCLEOTIDE SEQUENCE [LARGE SCALE GENOMIC DNA]</scope>
    <source>
        <strain evidence="3">ATCC 26659 / Pp 5 / PN500</strain>
    </source>
</reference>
<keyword evidence="3" id="KW-1185">Reference proteome</keyword>
<proteinExistence type="predicted"/>
<comment type="caution">
    <text evidence="2">The sequence shown here is derived from an EMBL/GenBank/DDBJ whole genome shotgun (WGS) entry which is preliminary data.</text>
</comment>
<evidence type="ECO:0000256" key="1">
    <source>
        <dbReference type="SAM" id="SignalP"/>
    </source>
</evidence>
<evidence type="ECO:0000313" key="2">
    <source>
        <dbReference type="EMBL" id="EFA85273.1"/>
    </source>
</evidence>
<gene>
    <name evidence="2" type="ORF">PPL_02273</name>
</gene>
<dbReference type="RefSeq" id="XP_020437382.1">
    <property type="nucleotide sequence ID" value="XM_020573265.1"/>
</dbReference>
<protein>
    <submittedName>
        <fullName evidence="2">Uncharacterized protein</fullName>
    </submittedName>
</protein>
<feature type="chain" id="PRO_5003042126" evidence="1">
    <location>
        <begin position="23"/>
        <end position="804"/>
    </location>
</feature>
<dbReference type="EMBL" id="ADBJ01000008">
    <property type="protein sequence ID" value="EFA85273.1"/>
    <property type="molecule type" value="Genomic_DNA"/>
</dbReference>
<dbReference type="InParanoid" id="D3B1U9"/>
<name>D3B1U9_HETP5</name>
<feature type="signal peptide" evidence="1">
    <location>
        <begin position="1"/>
        <end position="22"/>
    </location>
</feature>
<sequence length="804" mass="90645">MQYSKALVLLTILFVAVAVVQSAEQAKKGPLQVKVVQGAAIRNKGNFTDRKAVTNEVALINFSMIFRSKLTDMTNSAGRRTPIRIDNQGTTSTGYANLQAQINGISGASTVSAVLVSPSCQPDRDKSEKDQIESERQNVVRKVKDAMNQSYDTGKIFNVEFIILFLQVNKNNAQSLISSSTPFIQPFIYRQGCKVLVTVVFDYSQELNFNDIGLDAPDNFTEYGYPPVTLISQDDLASQRFLLNYYMNIGNFTMTLAVKAGLFRLPSSFICKKIEVENFKIISYTPPAPATYKPTSTFFIRFNFSQESSSKQIQSTVDATGVTCQCGQILRSVPQDWYCSLNLLSAYALLPAKLNITLSLYYYGYLTYIVVDNPFPYNAIRSSRVVDIIVYPPNLYVYTEDFRLQSDRSRTVEQYVTVQNMNSVIQNYKNTIEPFTLVSRNATISEYAYSTSYNIPAVRYQTIIQDTYSTKLYEYNATFIRLSIPEIPVNQQTETGTCQFAIFSTQLPFVFNYKLDYNFYSKMQPSILLMNPYAFDTVSDPIYKFAFVTSNAYENKLTIKFKPLSSQYELGLSGDLESINSTFVLNYVVMEEASPTTNIATISITTNVPLLNIELSLSIITEAHRISGDVYNGVYQIEFVTLPYGAMSLTPINIKGDVAAFYEGESFSSDLNLLVPSPIVNSSRYLIVTDLTYFKFNQTFFDLTNHNGVLLNNTLYFNTSKYVPNMIPYISFDTKNEYQYFGSYDYDLKLFTIKFPINSWMVDGDAYTIGDAAGYLIGQIDSMSVASIFNNSSDSKMIITNPSM</sequence>
<dbReference type="GeneID" id="31357798"/>
<organism evidence="2 3">
    <name type="scientific">Heterostelium pallidum (strain ATCC 26659 / Pp 5 / PN500)</name>
    <name type="common">Cellular slime mold</name>
    <name type="synonym">Polysphondylium pallidum</name>
    <dbReference type="NCBI Taxonomy" id="670386"/>
    <lineage>
        <taxon>Eukaryota</taxon>
        <taxon>Amoebozoa</taxon>
        <taxon>Evosea</taxon>
        <taxon>Eumycetozoa</taxon>
        <taxon>Dictyostelia</taxon>
        <taxon>Acytosteliales</taxon>
        <taxon>Acytosteliaceae</taxon>
        <taxon>Heterostelium</taxon>
    </lineage>
</organism>
<evidence type="ECO:0000313" key="3">
    <source>
        <dbReference type="Proteomes" id="UP000001396"/>
    </source>
</evidence>
<dbReference type="Proteomes" id="UP000001396">
    <property type="component" value="Unassembled WGS sequence"/>
</dbReference>
<dbReference type="AlphaFoldDB" id="D3B1U9"/>
<keyword evidence="1" id="KW-0732">Signal</keyword>